<dbReference type="Gene3D" id="3.30.200.20">
    <property type="entry name" value="Phosphorylase Kinase, domain 1"/>
    <property type="match status" value="1"/>
</dbReference>
<dbReference type="Pfam" id="PF07714">
    <property type="entry name" value="PK_Tyr_Ser-Thr"/>
    <property type="match status" value="1"/>
</dbReference>
<organism evidence="2">
    <name type="scientific">Guillardia theta (strain CCMP2712)</name>
    <name type="common">Cryptophyte</name>
    <dbReference type="NCBI Taxonomy" id="905079"/>
    <lineage>
        <taxon>Eukaryota</taxon>
        <taxon>Cryptophyceae</taxon>
        <taxon>Pyrenomonadales</taxon>
        <taxon>Geminigeraceae</taxon>
        <taxon>Guillardia</taxon>
    </lineage>
</organism>
<dbReference type="EMBL" id="JH993083">
    <property type="protein sequence ID" value="EKX35827.1"/>
    <property type="molecule type" value="Genomic_DNA"/>
</dbReference>
<keyword evidence="4" id="KW-1185">Reference proteome</keyword>
<evidence type="ECO:0000313" key="3">
    <source>
        <dbReference type="EnsemblProtists" id="EKX35827"/>
    </source>
</evidence>
<sequence length="210" mass="23036">MAKALRWAEKSREFNGEQLQEFVSVITTLLGVAVPNSSINGGENLDSGAFGSIEKAMFHGSPVAVKYLKPTAGSGRSLPQLIRDLSLELEIITQLRHPSVVAFMGSTLTLPKDEEDCNKLSIGLIFELCGGGNLYRLINENKKHKISAFQKMSMLRDLATGIAYLHSKNIVHRDLSSKNILLTDEGKVKIADFGCARKLQHESYNSSTIS</sequence>
<feature type="non-terminal residue" evidence="2">
    <location>
        <position position="1"/>
    </location>
</feature>
<dbReference type="PANTHER" id="PTHR44329">
    <property type="entry name" value="SERINE/THREONINE-PROTEIN KINASE TNNI3K-RELATED"/>
    <property type="match status" value="1"/>
</dbReference>
<accession>L1IIC1</accession>
<dbReference type="GeneID" id="17292606"/>
<evidence type="ECO:0000313" key="2">
    <source>
        <dbReference type="EMBL" id="EKX35827.1"/>
    </source>
</evidence>
<evidence type="ECO:0000259" key="1">
    <source>
        <dbReference type="PROSITE" id="PS50011"/>
    </source>
</evidence>
<dbReference type="Gene3D" id="1.10.510.10">
    <property type="entry name" value="Transferase(Phosphotransferase) domain 1"/>
    <property type="match status" value="1"/>
</dbReference>
<dbReference type="InterPro" id="IPR011009">
    <property type="entry name" value="Kinase-like_dom_sf"/>
</dbReference>
<dbReference type="OMA" id="DIEPDKQ"/>
<dbReference type="EnsemblProtists" id="EKX35827">
    <property type="protein sequence ID" value="EKX35827"/>
    <property type="gene ID" value="GUITHDRAFT_155376"/>
</dbReference>
<dbReference type="AlphaFoldDB" id="L1IIC1"/>
<feature type="domain" description="Protein kinase" evidence="1">
    <location>
        <begin position="39"/>
        <end position="210"/>
    </location>
</feature>
<dbReference type="OrthoDB" id="10261027at2759"/>
<dbReference type="InterPro" id="IPR000719">
    <property type="entry name" value="Prot_kinase_dom"/>
</dbReference>
<dbReference type="HOGENOM" id="CLU_1313037_0_0_1"/>
<dbReference type="eggNOG" id="KOG0192">
    <property type="taxonomic scope" value="Eukaryota"/>
</dbReference>
<dbReference type="RefSeq" id="XP_005822807.1">
    <property type="nucleotide sequence ID" value="XM_005822750.1"/>
</dbReference>
<dbReference type="KEGG" id="gtt:GUITHDRAFT_155376"/>
<dbReference type="Proteomes" id="UP000011087">
    <property type="component" value="Unassembled WGS sequence"/>
</dbReference>
<evidence type="ECO:0000313" key="4">
    <source>
        <dbReference type="Proteomes" id="UP000011087"/>
    </source>
</evidence>
<reference evidence="2 4" key="1">
    <citation type="journal article" date="2012" name="Nature">
        <title>Algal genomes reveal evolutionary mosaicism and the fate of nucleomorphs.</title>
        <authorList>
            <consortium name="DOE Joint Genome Institute"/>
            <person name="Curtis B.A."/>
            <person name="Tanifuji G."/>
            <person name="Burki F."/>
            <person name="Gruber A."/>
            <person name="Irimia M."/>
            <person name="Maruyama S."/>
            <person name="Arias M.C."/>
            <person name="Ball S.G."/>
            <person name="Gile G.H."/>
            <person name="Hirakawa Y."/>
            <person name="Hopkins J.F."/>
            <person name="Kuo A."/>
            <person name="Rensing S.A."/>
            <person name="Schmutz J."/>
            <person name="Symeonidi A."/>
            <person name="Elias M."/>
            <person name="Eveleigh R.J."/>
            <person name="Herman E.K."/>
            <person name="Klute M.J."/>
            <person name="Nakayama T."/>
            <person name="Obornik M."/>
            <person name="Reyes-Prieto A."/>
            <person name="Armbrust E.V."/>
            <person name="Aves S.J."/>
            <person name="Beiko R.G."/>
            <person name="Coutinho P."/>
            <person name="Dacks J.B."/>
            <person name="Durnford D.G."/>
            <person name="Fast N.M."/>
            <person name="Green B.R."/>
            <person name="Grisdale C.J."/>
            <person name="Hempel F."/>
            <person name="Henrissat B."/>
            <person name="Hoppner M.P."/>
            <person name="Ishida K."/>
            <person name="Kim E."/>
            <person name="Koreny L."/>
            <person name="Kroth P.G."/>
            <person name="Liu Y."/>
            <person name="Malik S.B."/>
            <person name="Maier U.G."/>
            <person name="McRose D."/>
            <person name="Mock T."/>
            <person name="Neilson J.A."/>
            <person name="Onodera N.T."/>
            <person name="Poole A.M."/>
            <person name="Pritham E.J."/>
            <person name="Richards T.A."/>
            <person name="Rocap G."/>
            <person name="Roy S.W."/>
            <person name="Sarai C."/>
            <person name="Schaack S."/>
            <person name="Shirato S."/>
            <person name="Slamovits C.H."/>
            <person name="Spencer D.F."/>
            <person name="Suzuki S."/>
            <person name="Worden A.Z."/>
            <person name="Zauner S."/>
            <person name="Barry K."/>
            <person name="Bell C."/>
            <person name="Bharti A.K."/>
            <person name="Crow J.A."/>
            <person name="Grimwood J."/>
            <person name="Kramer R."/>
            <person name="Lindquist E."/>
            <person name="Lucas S."/>
            <person name="Salamov A."/>
            <person name="McFadden G.I."/>
            <person name="Lane C.E."/>
            <person name="Keeling P.J."/>
            <person name="Gray M.W."/>
            <person name="Grigoriev I.V."/>
            <person name="Archibald J.M."/>
        </authorList>
    </citation>
    <scope>NUCLEOTIDE SEQUENCE</scope>
    <source>
        <strain evidence="2 4">CCMP2712</strain>
    </source>
</reference>
<dbReference type="PaxDb" id="55529-EKX35827"/>
<dbReference type="GO" id="GO:0005524">
    <property type="term" value="F:ATP binding"/>
    <property type="evidence" value="ECO:0007669"/>
    <property type="project" value="InterPro"/>
</dbReference>
<gene>
    <name evidence="2" type="ORF">GUITHDRAFT_155376</name>
</gene>
<dbReference type="SUPFAM" id="SSF56112">
    <property type="entry name" value="Protein kinase-like (PK-like)"/>
    <property type="match status" value="1"/>
</dbReference>
<dbReference type="PROSITE" id="PS50011">
    <property type="entry name" value="PROTEIN_KINASE_DOM"/>
    <property type="match status" value="1"/>
</dbReference>
<dbReference type="InterPro" id="IPR001245">
    <property type="entry name" value="Ser-Thr/Tyr_kinase_cat_dom"/>
</dbReference>
<dbReference type="PROSITE" id="PS00109">
    <property type="entry name" value="PROTEIN_KINASE_TYR"/>
    <property type="match status" value="1"/>
</dbReference>
<dbReference type="InterPro" id="IPR008266">
    <property type="entry name" value="Tyr_kinase_AS"/>
</dbReference>
<proteinExistence type="predicted"/>
<name>L1IIC1_GUITC</name>
<reference evidence="3" key="3">
    <citation type="submission" date="2015-06" db="UniProtKB">
        <authorList>
            <consortium name="EnsemblProtists"/>
        </authorList>
    </citation>
    <scope>IDENTIFICATION</scope>
</reference>
<dbReference type="InterPro" id="IPR051681">
    <property type="entry name" value="Ser/Thr_Kinases-Pseudokinases"/>
</dbReference>
<dbReference type="STRING" id="905079.L1IIC1"/>
<dbReference type="GO" id="GO:0004674">
    <property type="term" value="F:protein serine/threonine kinase activity"/>
    <property type="evidence" value="ECO:0007669"/>
    <property type="project" value="TreeGrafter"/>
</dbReference>
<protein>
    <recommendedName>
        <fullName evidence="1">Protein kinase domain-containing protein</fullName>
    </recommendedName>
</protein>
<dbReference type="PANTHER" id="PTHR44329:SF261">
    <property type="entry name" value="ZINC FINGER CONTAINING PROTEIN KINASE-RELATED"/>
    <property type="match status" value="1"/>
</dbReference>
<reference evidence="4" key="2">
    <citation type="submission" date="2012-11" db="EMBL/GenBank/DDBJ databases">
        <authorList>
            <person name="Kuo A."/>
            <person name="Curtis B.A."/>
            <person name="Tanifuji G."/>
            <person name="Burki F."/>
            <person name="Gruber A."/>
            <person name="Irimia M."/>
            <person name="Maruyama S."/>
            <person name="Arias M.C."/>
            <person name="Ball S.G."/>
            <person name="Gile G.H."/>
            <person name="Hirakawa Y."/>
            <person name="Hopkins J.F."/>
            <person name="Rensing S.A."/>
            <person name="Schmutz J."/>
            <person name="Symeonidi A."/>
            <person name="Elias M."/>
            <person name="Eveleigh R.J."/>
            <person name="Herman E.K."/>
            <person name="Klute M.J."/>
            <person name="Nakayama T."/>
            <person name="Obornik M."/>
            <person name="Reyes-Prieto A."/>
            <person name="Armbrust E.V."/>
            <person name="Aves S.J."/>
            <person name="Beiko R.G."/>
            <person name="Coutinho P."/>
            <person name="Dacks J.B."/>
            <person name="Durnford D.G."/>
            <person name="Fast N.M."/>
            <person name="Green B.R."/>
            <person name="Grisdale C."/>
            <person name="Hempe F."/>
            <person name="Henrissat B."/>
            <person name="Hoppner M.P."/>
            <person name="Ishida K.-I."/>
            <person name="Kim E."/>
            <person name="Koreny L."/>
            <person name="Kroth P.G."/>
            <person name="Liu Y."/>
            <person name="Malik S.-B."/>
            <person name="Maier U.G."/>
            <person name="McRose D."/>
            <person name="Mock T."/>
            <person name="Neilson J.A."/>
            <person name="Onodera N.T."/>
            <person name="Poole A.M."/>
            <person name="Pritham E.J."/>
            <person name="Richards T.A."/>
            <person name="Rocap G."/>
            <person name="Roy S.W."/>
            <person name="Sarai C."/>
            <person name="Schaack S."/>
            <person name="Shirato S."/>
            <person name="Slamovits C.H."/>
            <person name="Spencer D.F."/>
            <person name="Suzuki S."/>
            <person name="Worden A.Z."/>
            <person name="Zauner S."/>
            <person name="Barry K."/>
            <person name="Bell C."/>
            <person name="Bharti A.K."/>
            <person name="Crow J.A."/>
            <person name="Grimwood J."/>
            <person name="Kramer R."/>
            <person name="Lindquist E."/>
            <person name="Lucas S."/>
            <person name="Salamov A."/>
            <person name="McFadden G.I."/>
            <person name="Lane C.E."/>
            <person name="Keeling P.J."/>
            <person name="Gray M.W."/>
            <person name="Grigoriev I.V."/>
            <person name="Archibald J.M."/>
        </authorList>
    </citation>
    <scope>NUCLEOTIDE SEQUENCE</scope>
    <source>
        <strain evidence="4">CCMP2712</strain>
    </source>
</reference>